<keyword evidence="7" id="KW-1185">Reference proteome</keyword>
<feature type="domain" description="ETS" evidence="5">
    <location>
        <begin position="423"/>
        <end position="503"/>
    </location>
</feature>
<reference evidence="6 7" key="1">
    <citation type="submission" date="2024-08" db="EMBL/GenBank/DDBJ databases">
        <authorList>
            <person name="Cucini C."/>
            <person name="Frati F."/>
        </authorList>
    </citation>
    <scope>NUCLEOTIDE SEQUENCE [LARGE SCALE GENOMIC DNA]</scope>
</reference>
<comment type="caution">
    <text evidence="6">The sequence shown here is derived from an EMBL/GenBank/DDBJ whole genome shotgun (WGS) entry which is preliminary data.</text>
</comment>
<dbReference type="PROSITE" id="PS00345">
    <property type="entry name" value="ETS_DOMAIN_1"/>
    <property type="match status" value="1"/>
</dbReference>
<dbReference type="Pfam" id="PF00178">
    <property type="entry name" value="Ets"/>
    <property type="match status" value="1"/>
</dbReference>
<evidence type="ECO:0000256" key="2">
    <source>
        <dbReference type="ARBA" id="ARBA00023125"/>
    </source>
</evidence>
<feature type="region of interest" description="Disordered" evidence="4">
    <location>
        <begin position="145"/>
        <end position="190"/>
    </location>
</feature>
<dbReference type="InterPro" id="IPR000418">
    <property type="entry name" value="Ets_dom"/>
</dbReference>
<feature type="compositionally biased region" description="Low complexity" evidence="4">
    <location>
        <begin position="282"/>
        <end position="297"/>
    </location>
</feature>
<keyword evidence="2 3" id="KW-0238">DNA-binding</keyword>
<accession>A0ABP1QGB3</accession>
<dbReference type="PANTHER" id="PTHR11849">
    <property type="entry name" value="ETS"/>
    <property type="match status" value="1"/>
</dbReference>
<feature type="compositionally biased region" description="Polar residues" evidence="4">
    <location>
        <begin position="373"/>
        <end position="385"/>
    </location>
</feature>
<evidence type="ECO:0000313" key="7">
    <source>
        <dbReference type="Proteomes" id="UP001642540"/>
    </source>
</evidence>
<keyword evidence="3" id="KW-0539">Nucleus</keyword>
<gene>
    <name evidence="6" type="ORF">ODALV1_LOCUS11103</name>
</gene>
<dbReference type="PANTHER" id="PTHR11849:SF304">
    <property type="entry name" value="DNA-BINDING PROTEIN D-ETS-3"/>
    <property type="match status" value="1"/>
</dbReference>
<dbReference type="EMBL" id="CAXLJM020000033">
    <property type="protein sequence ID" value="CAL8102287.1"/>
    <property type="molecule type" value="Genomic_DNA"/>
</dbReference>
<evidence type="ECO:0000313" key="6">
    <source>
        <dbReference type="EMBL" id="CAL8102287.1"/>
    </source>
</evidence>
<sequence length="583" mass="60618">MSTASAMVAASGNTLQMYDTSCSYQTALDLKRMSTGGGMTGVTGSMSSSVAMNPFGIKAEECNGNDWASGCTYRLPALSGCTGMSTFEQLKQSVEKAKAVLNAEARESSRNYFSASFSALPGVGMGVAGMQMGVNFAGAPTNGNGSTNANSSSSNSGNSGTSHTTSNSGSSGGATAANNNNGTNNGSSSATAAVRGVVEHALLVDLNHLTHHQHSPHHHHHHHHQQTHSLHHQTHNGGHHSQASHAHALSLSPDDRLGSLDGGAASTSPVSSSDHHHHSKNRSTSNSSSGVDSSSPSGGKGTSYSNNTSSLVNASSSSGGAAGSGESGSSGASNTASSSNTGSSSAGNGGAANRNTSTKSDPSYKSAWGAAHPSSQAQSYSTNSLGVMGKSGLDSHSHLRQPDPYQMFGPTSSRLASSGSGQIQLWQFLLELLSDSSNANCITWEGTNGEFKLTDPDEVARRWGERKSKPNMNYDKLSRALRYYYDKNIMTKVHGKRYAYKFDFQGLAAATQPAATDPTAYKYQSDFFTMSSYHAGSIFPSHSSYWGTPSANLYSNIAAASGHSMTPHATHMTSHLGSYPHYA</sequence>
<feature type="region of interest" description="Disordered" evidence="4">
    <location>
        <begin position="212"/>
        <end position="402"/>
    </location>
</feature>
<dbReference type="Proteomes" id="UP001642540">
    <property type="component" value="Unassembled WGS sequence"/>
</dbReference>
<dbReference type="InterPro" id="IPR036390">
    <property type="entry name" value="WH_DNA-bd_sf"/>
</dbReference>
<dbReference type="InterPro" id="IPR046328">
    <property type="entry name" value="ETS_fam"/>
</dbReference>
<feature type="compositionally biased region" description="Low complexity" evidence="4">
    <location>
        <begin position="239"/>
        <end position="252"/>
    </location>
</feature>
<evidence type="ECO:0000256" key="4">
    <source>
        <dbReference type="SAM" id="MobiDB-lite"/>
    </source>
</evidence>
<evidence type="ECO:0000256" key="3">
    <source>
        <dbReference type="RuleBase" id="RU004019"/>
    </source>
</evidence>
<dbReference type="PROSITE" id="PS50061">
    <property type="entry name" value="ETS_DOMAIN_3"/>
    <property type="match status" value="1"/>
</dbReference>
<comment type="subcellular location">
    <subcellularLocation>
        <location evidence="3">Nucleus</location>
    </subcellularLocation>
</comment>
<dbReference type="InterPro" id="IPR036388">
    <property type="entry name" value="WH-like_DNA-bd_sf"/>
</dbReference>
<proteinExistence type="inferred from homology"/>
<feature type="compositionally biased region" description="Low complexity" evidence="4">
    <location>
        <begin position="305"/>
        <end position="319"/>
    </location>
</feature>
<comment type="similarity">
    <text evidence="1 3">Belongs to the ETS family.</text>
</comment>
<dbReference type="SUPFAM" id="SSF46785">
    <property type="entry name" value="Winged helix' DNA-binding domain"/>
    <property type="match status" value="1"/>
</dbReference>
<protein>
    <recommendedName>
        <fullName evidence="5">ETS domain-containing protein</fullName>
    </recommendedName>
</protein>
<dbReference type="PRINTS" id="PR00454">
    <property type="entry name" value="ETSDOMAIN"/>
</dbReference>
<dbReference type="SMART" id="SM00413">
    <property type="entry name" value="ETS"/>
    <property type="match status" value="1"/>
</dbReference>
<organism evidence="6 7">
    <name type="scientific">Orchesella dallaii</name>
    <dbReference type="NCBI Taxonomy" id="48710"/>
    <lineage>
        <taxon>Eukaryota</taxon>
        <taxon>Metazoa</taxon>
        <taxon>Ecdysozoa</taxon>
        <taxon>Arthropoda</taxon>
        <taxon>Hexapoda</taxon>
        <taxon>Collembola</taxon>
        <taxon>Entomobryomorpha</taxon>
        <taxon>Entomobryoidea</taxon>
        <taxon>Orchesellidae</taxon>
        <taxon>Orchesellinae</taxon>
        <taxon>Orchesella</taxon>
    </lineage>
</organism>
<feature type="compositionally biased region" description="Basic residues" evidence="4">
    <location>
        <begin position="212"/>
        <end position="238"/>
    </location>
</feature>
<dbReference type="PROSITE" id="PS00346">
    <property type="entry name" value="ETS_DOMAIN_2"/>
    <property type="match status" value="1"/>
</dbReference>
<name>A0ABP1QGB3_9HEXA</name>
<evidence type="ECO:0000259" key="5">
    <source>
        <dbReference type="PROSITE" id="PS50061"/>
    </source>
</evidence>
<evidence type="ECO:0000256" key="1">
    <source>
        <dbReference type="ARBA" id="ARBA00005562"/>
    </source>
</evidence>
<dbReference type="Gene3D" id="1.10.10.10">
    <property type="entry name" value="Winged helix-like DNA-binding domain superfamily/Winged helix DNA-binding domain"/>
    <property type="match status" value="1"/>
</dbReference>
<feature type="compositionally biased region" description="Low complexity" evidence="4">
    <location>
        <begin position="329"/>
        <end position="358"/>
    </location>
</feature>